<dbReference type="CDD" id="cd14686">
    <property type="entry name" value="bZIP"/>
    <property type="match status" value="1"/>
</dbReference>
<feature type="transmembrane region" description="Helical" evidence="2">
    <location>
        <begin position="247"/>
        <end position="268"/>
    </location>
</feature>
<keyword evidence="2" id="KW-1133">Transmembrane helix</keyword>
<sequence length="318" mass="34578">MFIATKCIVTAAVGLEGNGSSDVRPLVASKQARAFAPELSGLLAQQAGGGYDTSSAPVTHASPAADFDPNAKKSKREIRQMKNRESANKIRLRRKAQLTTLATEVTELKKKEQELQTIIVGLRAENKSLLDQNTFLRSLVTSFKQEPTSSSSSHQMTAAFASLPPPVEQSCVALNMMESGQKMEVDGDLQTEDTDLTMKRPGKRRAVTSTLSTASLAVCASVFRITIFADFDGDVIDSGNFVSSSELVFGVLLNVLSFIAIVALYQVWQSEGEWWWTCRTISKPDGRRQDLPPGTAAKKGAKKRNAGARLREMTSSEE</sequence>
<dbReference type="Proteomes" id="UP000602510">
    <property type="component" value="Unassembled WGS sequence"/>
</dbReference>
<dbReference type="SMR" id="A0A833WKR9"/>
<dbReference type="InterPro" id="IPR004827">
    <property type="entry name" value="bZIP"/>
</dbReference>
<keyword evidence="2" id="KW-0472">Membrane</keyword>
<evidence type="ECO:0000256" key="2">
    <source>
        <dbReference type="SAM" id="Phobius"/>
    </source>
</evidence>
<organism evidence="4 5">
    <name type="scientific">Phytophthora infestans</name>
    <name type="common">Potato late blight agent</name>
    <name type="synonym">Botrytis infestans</name>
    <dbReference type="NCBI Taxonomy" id="4787"/>
    <lineage>
        <taxon>Eukaryota</taxon>
        <taxon>Sar</taxon>
        <taxon>Stramenopiles</taxon>
        <taxon>Oomycota</taxon>
        <taxon>Peronosporomycetes</taxon>
        <taxon>Peronosporales</taxon>
        <taxon>Peronosporaceae</taxon>
        <taxon>Phytophthora</taxon>
    </lineage>
</organism>
<keyword evidence="2" id="KW-0812">Transmembrane</keyword>
<feature type="domain" description="BZIP" evidence="3">
    <location>
        <begin position="73"/>
        <end position="129"/>
    </location>
</feature>
<proteinExistence type="predicted"/>
<evidence type="ECO:0000259" key="3">
    <source>
        <dbReference type="PROSITE" id="PS50217"/>
    </source>
</evidence>
<dbReference type="PANTHER" id="PTHR45967">
    <property type="entry name" value="G-BOX-BINDING FACTOR 3-RELATED"/>
    <property type="match status" value="1"/>
</dbReference>
<gene>
    <name evidence="4" type="ORF">GN244_ATG07986</name>
</gene>
<dbReference type="SUPFAM" id="SSF57959">
    <property type="entry name" value="Leucine zipper domain"/>
    <property type="match status" value="1"/>
</dbReference>
<feature type="transmembrane region" description="Helical" evidence="2">
    <location>
        <begin position="206"/>
        <end position="227"/>
    </location>
</feature>
<comment type="caution">
    <text evidence="4">The sequence shown here is derived from an EMBL/GenBank/DDBJ whole genome shotgun (WGS) entry which is preliminary data.</text>
</comment>
<feature type="compositionally biased region" description="Basic and acidic residues" evidence="1">
    <location>
        <begin position="309"/>
        <end position="318"/>
    </location>
</feature>
<evidence type="ECO:0000256" key="1">
    <source>
        <dbReference type="SAM" id="MobiDB-lite"/>
    </source>
</evidence>
<reference evidence="4" key="1">
    <citation type="submission" date="2020-04" db="EMBL/GenBank/DDBJ databases">
        <title>Hybrid Assembly of Korean Phytophthora infestans isolates.</title>
        <authorList>
            <person name="Prokchorchik M."/>
            <person name="Lee Y."/>
            <person name="Seo J."/>
            <person name="Cho J.-H."/>
            <person name="Park Y.-E."/>
            <person name="Jang D.-C."/>
            <person name="Im J.-S."/>
            <person name="Choi J.-G."/>
            <person name="Park H.-J."/>
            <person name="Lee G.-B."/>
            <person name="Lee Y.-G."/>
            <person name="Hong S.-Y."/>
            <person name="Cho K."/>
            <person name="Sohn K.H."/>
        </authorList>
    </citation>
    <scope>NUCLEOTIDE SEQUENCE</scope>
    <source>
        <strain evidence="4">KR_1_A1</strain>
    </source>
</reference>
<dbReference type="InterPro" id="IPR046347">
    <property type="entry name" value="bZIP_sf"/>
</dbReference>
<dbReference type="GO" id="GO:0003700">
    <property type="term" value="F:DNA-binding transcription factor activity"/>
    <property type="evidence" value="ECO:0007669"/>
    <property type="project" value="InterPro"/>
</dbReference>
<dbReference type="GO" id="GO:0043565">
    <property type="term" value="F:sequence-specific DNA binding"/>
    <property type="evidence" value="ECO:0007669"/>
    <property type="project" value="InterPro"/>
</dbReference>
<feature type="region of interest" description="Disordered" evidence="1">
    <location>
        <begin position="50"/>
        <end position="85"/>
    </location>
</feature>
<dbReference type="Pfam" id="PF00170">
    <property type="entry name" value="bZIP_1"/>
    <property type="match status" value="1"/>
</dbReference>
<protein>
    <submittedName>
        <fullName evidence="4">BZIP transcription factor</fullName>
    </submittedName>
</protein>
<dbReference type="PROSITE" id="PS00036">
    <property type="entry name" value="BZIP_BASIC"/>
    <property type="match status" value="1"/>
</dbReference>
<evidence type="ECO:0000313" key="5">
    <source>
        <dbReference type="Proteomes" id="UP000602510"/>
    </source>
</evidence>
<accession>A0A833WKR9</accession>
<dbReference type="SMART" id="SM00338">
    <property type="entry name" value="BRLZ"/>
    <property type="match status" value="1"/>
</dbReference>
<feature type="region of interest" description="Disordered" evidence="1">
    <location>
        <begin position="284"/>
        <end position="318"/>
    </location>
</feature>
<evidence type="ECO:0000313" key="4">
    <source>
        <dbReference type="EMBL" id="KAF4039830.1"/>
    </source>
</evidence>
<dbReference type="Gene3D" id="1.20.5.170">
    <property type="match status" value="1"/>
</dbReference>
<dbReference type="AlphaFoldDB" id="A0A833WKR9"/>
<keyword evidence="5" id="KW-1185">Reference proteome</keyword>
<dbReference type="PANTHER" id="PTHR45967:SF38">
    <property type="entry name" value="G-BOX-BINDING FACTOR 2"/>
    <property type="match status" value="1"/>
</dbReference>
<dbReference type="InterPro" id="IPR044827">
    <property type="entry name" value="GBF-like"/>
</dbReference>
<name>A0A833WKR9_PHYIN</name>
<dbReference type="PROSITE" id="PS50217">
    <property type="entry name" value="BZIP"/>
    <property type="match status" value="1"/>
</dbReference>
<dbReference type="EMBL" id="WSZM01000161">
    <property type="protein sequence ID" value="KAF4039830.1"/>
    <property type="molecule type" value="Genomic_DNA"/>
</dbReference>